<name>A0A2P2PKJ1_RHIMU</name>
<reference evidence="1" key="1">
    <citation type="submission" date="2018-02" db="EMBL/GenBank/DDBJ databases">
        <title>Rhizophora mucronata_Transcriptome.</title>
        <authorList>
            <person name="Meera S.P."/>
            <person name="Sreeshan A."/>
            <person name="Augustine A."/>
        </authorList>
    </citation>
    <scope>NUCLEOTIDE SEQUENCE</scope>
    <source>
        <tissue evidence="1">Leaf</tissue>
    </source>
</reference>
<evidence type="ECO:0000313" key="1">
    <source>
        <dbReference type="EMBL" id="MBX55258.1"/>
    </source>
</evidence>
<organism evidence="1">
    <name type="scientific">Rhizophora mucronata</name>
    <name type="common">Asiatic mangrove</name>
    <dbReference type="NCBI Taxonomy" id="61149"/>
    <lineage>
        <taxon>Eukaryota</taxon>
        <taxon>Viridiplantae</taxon>
        <taxon>Streptophyta</taxon>
        <taxon>Embryophyta</taxon>
        <taxon>Tracheophyta</taxon>
        <taxon>Spermatophyta</taxon>
        <taxon>Magnoliopsida</taxon>
        <taxon>eudicotyledons</taxon>
        <taxon>Gunneridae</taxon>
        <taxon>Pentapetalae</taxon>
        <taxon>rosids</taxon>
        <taxon>fabids</taxon>
        <taxon>Malpighiales</taxon>
        <taxon>Rhizophoraceae</taxon>
        <taxon>Rhizophora</taxon>
    </lineage>
</organism>
<dbReference type="AlphaFoldDB" id="A0A2P2PKJ1"/>
<dbReference type="EMBL" id="GGEC01074774">
    <property type="protein sequence ID" value="MBX55258.1"/>
    <property type="molecule type" value="Transcribed_RNA"/>
</dbReference>
<protein>
    <submittedName>
        <fullName evidence="1">Uncharacterized protein MANES_15G157300</fullName>
    </submittedName>
</protein>
<accession>A0A2P2PKJ1</accession>
<sequence>MRPGAFIYIYIKYQPPIYKCSRVKREAFSFLDFKFLSPAVVSQDHPCHSDYNTTSKPYGEKLQRLEMTM</sequence>
<proteinExistence type="predicted"/>